<dbReference type="OrthoDB" id="1913956at2759"/>
<gene>
    <name evidence="1" type="ORF">E3N88_20684</name>
</gene>
<reference evidence="1 2" key="1">
    <citation type="submission" date="2019-05" db="EMBL/GenBank/DDBJ databases">
        <title>Mikania micrantha, genome provides insights into the molecular mechanism of rapid growth.</title>
        <authorList>
            <person name="Liu B."/>
        </authorList>
    </citation>
    <scope>NUCLEOTIDE SEQUENCE [LARGE SCALE GENOMIC DNA]</scope>
    <source>
        <strain evidence="1">NLD-2019</strain>
        <tissue evidence="1">Leaf</tissue>
    </source>
</reference>
<protein>
    <recommendedName>
        <fullName evidence="3">Protein kinase domain-containing protein</fullName>
    </recommendedName>
</protein>
<accession>A0A5N6NHQ7</accession>
<dbReference type="Proteomes" id="UP000326396">
    <property type="component" value="Linkage Group LG19"/>
</dbReference>
<name>A0A5N6NHQ7_9ASTR</name>
<proteinExistence type="predicted"/>
<dbReference type="AlphaFoldDB" id="A0A5N6NHQ7"/>
<organism evidence="1 2">
    <name type="scientific">Mikania micrantha</name>
    <name type="common">bitter vine</name>
    <dbReference type="NCBI Taxonomy" id="192012"/>
    <lineage>
        <taxon>Eukaryota</taxon>
        <taxon>Viridiplantae</taxon>
        <taxon>Streptophyta</taxon>
        <taxon>Embryophyta</taxon>
        <taxon>Tracheophyta</taxon>
        <taxon>Spermatophyta</taxon>
        <taxon>Magnoliopsida</taxon>
        <taxon>eudicotyledons</taxon>
        <taxon>Gunneridae</taxon>
        <taxon>Pentapetalae</taxon>
        <taxon>asterids</taxon>
        <taxon>campanulids</taxon>
        <taxon>Asterales</taxon>
        <taxon>Asteraceae</taxon>
        <taxon>Asteroideae</taxon>
        <taxon>Heliantheae alliance</taxon>
        <taxon>Eupatorieae</taxon>
        <taxon>Mikania</taxon>
    </lineage>
</organism>
<dbReference type="Gene3D" id="3.30.200.20">
    <property type="entry name" value="Phosphorylase Kinase, domain 1"/>
    <property type="match status" value="1"/>
</dbReference>
<dbReference type="SUPFAM" id="SSF56112">
    <property type="entry name" value="Protein kinase-like (PK-like)"/>
    <property type="match status" value="1"/>
</dbReference>
<keyword evidence="2" id="KW-1185">Reference proteome</keyword>
<dbReference type="InterPro" id="IPR011009">
    <property type="entry name" value="Kinase-like_dom_sf"/>
</dbReference>
<sequence length="149" mass="17500">MEHHDETLRQIREFVANDIVGCWDSSGYWVVGIGRVFGLPVYKKRLVDRPKSNILSRLRTLPRMPKEFQLWELRKVTNNFNEKRRLGQGGYDVVYRGVLLEDSAEICEYWSFLVTLVKFLVELGLGLRKSKSINLDNMDKVGQQAYYRK</sequence>
<comment type="caution">
    <text evidence="1">The sequence shown here is derived from an EMBL/GenBank/DDBJ whole genome shotgun (WGS) entry which is preliminary data.</text>
</comment>
<evidence type="ECO:0000313" key="1">
    <source>
        <dbReference type="EMBL" id="KAD4888611.1"/>
    </source>
</evidence>
<dbReference type="EMBL" id="SZYD01000011">
    <property type="protein sequence ID" value="KAD4888611.1"/>
    <property type="molecule type" value="Genomic_DNA"/>
</dbReference>
<evidence type="ECO:0000313" key="2">
    <source>
        <dbReference type="Proteomes" id="UP000326396"/>
    </source>
</evidence>
<evidence type="ECO:0008006" key="3">
    <source>
        <dbReference type="Google" id="ProtNLM"/>
    </source>
</evidence>